<feature type="region of interest" description="Disordered" evidence="4">
    <location>
        <begin position="244"/>
        <end position="263"/>
    </location>
</feature>
<proteinExistence type="predicted"/>
<dbReference type="Gene3D" id="1.10.10.10">
    <property type="entry name" value="Winged helix-like DNA-binding domain superfamily/Winged helix DNA-binding domain"/>
    <property type="match status" value="1"/>
</dbReference>
<dbReference type="PROSITE" id="PS50949">
    <property type="entry name" value="HTH_GNTR"/>
    <property type="match status" value="1"/>
</dbReference>
<evidence type="ECO:0000313" key="7">
    <source>
        <dbReference type="Proteomes" id="UP001500630"/>
    </source>
</evidence>
<dbReference type="Pfam" id="PF00392">
    <property type="entry name" value="GntR"/>
    <property type="match status" value="1"/>
</dbReference>
<dbReference type="PRINTS" id="PR00035">
    <property type="entry name" value="HTHGNTR"/>
</dbReference>
<reference evidence="7" key="1">
    <citation type="journal article" date="2019" name="Int. J. Syst. Evol. Microbiol.">
        <title>The Global Catalogue of Microorganisms (GCM) 10K type strain sequencing project: providing services to taxonomists for standard genome sequencing and annotation.</title>
        <authorList>
            <consortium name="The Broad Institute Genomics Platform"/>
            <consortium name="The Broad Institute Genome Sequencing Center for Infectious Disease"/>
            <person name="Wu L."/>
            <person name="Ma J."/>
        </authorList>
    </citation>
    <scope>NUCLEOTIDE SEQUENCE [LARGE SCALE GENOMIC DNA]</scope>
    <source>
        <strain evidence="7">JCM 17326</strain>
    </source>
</reference>
<feature type="domain" description="HTH gntR-type" evidence="5">
    <location>
        <begin position="11"/>
        <end position="79"/>
    </location>
</feature>
<dbReference type="InterPro" id="IPR036388">
    <property type="entry name" value="WH-like_DNA-bd_sf"/>
</dbReference>
<dbReference type="Pfam" id="PF07729">
    <property type="entry name" value="FCD"/>
    <property type="match status" value="1"/>
</dbReference>
<dbReference type="SUPFAM" id="SSF48008">
    <property type="entry name" value="GntR ligand-binding domain-like"/>
    <property type="match status" value="1"/>
</dbReference>
<dbReference type="InterPro" id="IPR011711">
    <property type="entry name" value="GntR_C"/>
</dbReference>
<dbReference type="Proteomes" id="UP001500630">
    <property type="component" value="Unassembled WGS sequence"/>
</dbReference>
<dbReference type="PANTHER" id="PTHR43537:SF24">
    <property type="entry name" value="GLUCONATE OPERON TRANSCRIPTIONAL REPRESSOR"/>
    <property type="match status" value="1"/>
</dbReference>
<comment type="caution">
    <text evidence="6">The sequence shown here is derived from an EMBL/GenBank/DDBJ whole genome shotgun (WGS) entry which is preliminary data.</text>
</comment>
<evidence type="ECO:0000256" key="3">
    <source>
        <dbReference type="ARBA" id="ARBA00023163"/>
    </source>
</evidence>
<sequence length="263" mass="28879">MTAERGKTPSTTNLSTLIAVLENRILTGGWAPGVRLPSERDLATEFIVSRPVIREALKALQERGLVEVSPKRGSFVRHYTAENLMRPMNLAARAAGVTARQLMRARVMLETEAAGLAATNATKQDRTDLLRIHQLFAQPGNLHARARVDLTFHETIARASANPVIHMMFTAIQDLAYGLMLRSLSDREVRAAGEPLHTVILEHILDRDPDGAREAMRRHLNLAEDLYGPDLDTNLAEVVEHQLAAPSADTPPGDNVMANPTPV</sequence>
<dbReference type="InterPro" id="IPR000524">
    <property type="entry name" value="Tscrpt_reg_HTH_GntR"/>
</dbReference>
<keyword evidence="7" id="KW-1185">Reference proteome</keyword>
<evidence type="ECO:0000313" key="6">
    <source>
        <dbReference type="EMBL" id="GAA3603769.1"/>
    </source>
</evidence>
<evidence type="ECO:0000259" key="5">
    <source>
        <dbReference type="PROSITE" id="PS50949"/>
    </source>
</evidence>
<dbReference type="RefSeq" id="WP_345573957.1">
    <property type="nucleotide sequence ID" value="NZ_BAABDQ010000039.1"/>
</dbReference>
<protein>
    <submittedName>
        <fullName evidence="6">FadR/GntR family transcriptional regulator</fullName>
    </submittedName>
</protein>
<dbReference type="InterPro" id="IPR036390">
    <property type="entry name" value="WH_DNA-bd_sf"/>
</dbReference>
<dbReference type="InterPro" id="IPR008920">
    <property type="entry name" value="TF_FadR/GntR_C"/>
</dbReference>
<accession>A0ABP6ZG99</accession>
<dbReference type="PANTHER" id="PTHR43537">
    <property type="entry name" value="TRANSCRIPTIONAL REGULATOR, GNTR FAMILY"/>
    <property type="match status" value="1"/>
</dbReference>
<gene>
    <name evidence="6" type="ORF">GCM10022419_105410</name>
</gene>
<evidence type="ECO:0000256" key="4">
    <source>
        <dbReference type="SAM" id="MobiDB-lite"/>
    </source>
</evidence>
<keyword evidence="3" id="KW-0804">Transcription</keyword>
<dbReference type="SMART" id="SM00345">
    <property type="entry name" value="HTH_GNTR"/>
    <property type="match status" value="1"/>
</dbReference>
<keyword evidence="1" id="KW-0805">Transcription regulation</keyword>
<name>A0ABP6ZG99_9ACTN</name>
<dbReference type="SUPFAM" id="SSF46785">
    <property type="entry name" value="Winged helix' DNA-binding domain"/>
    <property type="match status" value="1"/>
</dbReference>
<evidence type="ECO:0000256" key="2">
    <source>
        <dbReference type="ARBA" id="ARBA00023125"/>
    </source>
</evidence>
<dbReference type="EMBL" id="BAABDQ010000039">
    <property type="protein sequence ID" value="GAA3603769.1"/>
    <property type="molecule type" value="Genomic_DNA"/>
</dbReference>
<evidence type="ECO:0000256" key="1">
    <source>
        <dbReference type="ARBA" id="ARBA00023015"/>
    </source>
</evidence>
<dbReference type="CDD" id="cd07377">
    <property type="entry name" value="WHTH_GntR"/>
    <property type="match status" value="1"/>
</dbReference>
<organism evidence="6 7">
    <name type="scientific">Nonomuraea rosea</name>
    <dbReference type="NCBI Taxonomy" id="638574"/>
    <lineage>
        <taxon>Bacteria</taxon>
        <taxon>Bacillati</taxon>
        <taxon>Actinomycetota</taxon>
        <taxon>Actinomycetes</taxon>
        <taxon>Streptosporangiales</taxon>
        <taxon>Streptosporangiaceae</taxon>
        <taxon>Nonomuraea</taxon>
    </lineage>
</organism>
<keyword evidence="2" id="KW-0238">DNA-binding</keyword>
<dbReference type="Gene3D" id="1.20.120.530">
    <property type="entry name" value="GntR ligand-binding domain-like"/>
    <property type="match status" value="1"/>
</dbReference>
<dbReference type="SMART" id="SM00895">
    <property type="entry name" value="FCD"/>
    <property type="match status" value="1"/>
</dbReference>